<dbReference type="EMBL" id="CVRI01000047">
    <property type="protein sequence ID" value="CRK97317.1"/>
    <property type="molecule type" value="Genomic_DNA"/>
</dbReference>
<feature type="chain" id="PRO_5013153678" evidence="1">
    <location>
        <begin position="31"/>
        <end position="110"/>
    </location>
</feature>
<proteinExistence type="predicted"/>
<keyword evidence="1" id="KW-0732">Signal</keyword>
<dbReference type="PANTHER" id="PTHR39945:SF1">
    <property type="entry name" value="FI14129P"/>
    <property type="match status" value="1"/>
</dbReference>
<reference evidence="2 3" key="1">
    <citation type="submission" date="2015-04" db="EMBL/GenBank/DDBJ databases">
        <authorList>
            <person name="Syromyatnikov M.Y."/>
            <person name="Popov V.N."/>
        </authorList>
    </citation>
    <scope>NUCLEOTIDE SEQUENCE [LARGE SCALE GENOMIC DNA]</scope>
</reference>
<accession>A0A1J1IAK5</accession>
<name>A0A1J1IAK5_9DIPT</name>
<keyword evidence="3" id="KW-1185">Reference proteome</keyword>
<evidence type="ECO:0000313" key="3">
    <source>
        <dbReference type="Proteomes" id="UP000183832"/>
    </source>
</evidence>
<dbReference type="OrthoDB" id="8178576at2759"/>
<gene>
    <name evidence="2" type="ORF">CLUMA_CG010711</name>
</gene>
<organism evidence="2 3">
    <name type="scientific">Clunio marinus</name>
    <dbReference type="NCBI Taxonomy" id="568069"/>
    <lineage>
        <taxon>Eukaryota</taxon>
        <taxon>Metazoa</taxon>
        <taxon>Ecdysozoa</taxon>
        <taxon>Arthropoda</taxon>
        <taxon>Hexapoda</taxon>
        <taxon>Insecta</taxon>
        <taxon>Pterygota</taxon>
        <taxon>Neoptera</taxon>
        <taxon>Endopterygota</taxon>
        <taxon>Diptera</taxon>
        <taxon>Nematocera</taxon>
        <taxon>Chironomoidea</taxon>
        <taxon>Chironomidae</taxon>
        <taxon>Clunio</taxon>
    </lineage>
</organism>
<sequence>MSSVMQYMARRRFVIVSSILLLLISNSVTCRPSTHKSNKLQSIGFQKAYDTSAEDSRIEMCNQDVNLNEMCQRCEKSMESKTGDVFAMCCSNEDQATDFCRKYVYYGVTT</sequence>
<dbReference type="AlphaFoldDB" id="A0A1J1IAK5"/>
<dbReference type="PANTHER" id="PTHR39945">
    <property type="entry name" value="FI14129P"/>
    <property type="match status" value="1"/>
</dbReference>
<dbReference type="Proteomes" id="UP000183832">
    <property type="component" value="Unassembled WGS sequence"/>
</dbReference>
<protein>
    <submittedName>
        <fullName evidence="2">CLUMA_CG010711, isoform A</fullName>
    </submittedName>
</protein>
<evidence type="ECO:0000313" key="2">
    <source>
        <dbReference type="EMBL" id="CRK97317.1"/>
    </source>
</evidence>
<evidence type="ECO:0000256" key="1">
    <source>
        <dbReference type="SAM" id="SignalP"/>
    </source>
</evidence>
<feature type="signal peptide" evidence="1">
    <location>
        <begin position="1"/>
        <end position="30"/>
    </location>
</feature>